<evidence type="ECO:0000256" key="6">
    <source>
        <dbReference type="ARBA" id="ARBA00023295"/>
    </source>
</evidence>
<feature type="domain" description="Glycoside hydrolase family 5" evidence="13">
    <location>
        <begin position="197"/>
        <end position="453"/>
    </location>
</feature>
<name>A0A2S5B6L4_9BASI</name>
<organism evidence="14 15">
    <name type="scientific">Rhodotorula taiwanensis</name>
    <dbReference type="NCBI Taxonomy" id="741276"/>
    <lineage>
        <taxon>Eukaryota</taxon>
        <taxon>Fungi</taxon>
        <taxon>Dikarya</taxon>
        <taxon>Basidiomycota</taxon>
        <taxon>Pucciniomycotina</taxon>
        <taxon>Microbotryomycetes</taxon>
        <taxon>Sporidiobolales</taxon>
        <taxon>Sporidiobolaceae</taxon>
        <taxon>Rhodotorula</taxon>
    </lineage>
</organism>
<dbReference type="OrthoDB" id="62120at2759"/>
<keyword evidence="4" id="KW-0732">Signal</keyword>
<dbReference type="PANTHER" id="PTHR31297:SF1">
    <property type="entry name" value="GLUCAN 1,3-BETA-GLUCOSIDASE I_II-RELATED"/>
    <property type="match status" value="1"/>
</dbReference>
<dbReference type="GO" id="GO:0071555">
    <property type="term" value="P:cell wall organization"/>
    <property type="evidence" value="ECO:0007669"/>
    <property type="project" value="UniProtKB-KW"/>
</dbReference>
<evidence type="ECO:0000256" key="1">
    <source>
        <dbReference type="ARBA" id="ARBA00004613"/>
    </source>
</evidence>
<dbReference type="GO" id="GO:0004338">
    <property type="term" value="F:glucan exo-1,3-beta-glucosidase activity"/>
    <property type="evidence" value="ECO:0007669"/>
    <property type="project" value="UniProtKB-EC"/>
</dbReference>
<dbReference type="EMBL" id="PJQD01000049">
    <property type="protein sequence ID" value="POY72409.1"/>
    <property type="molecule type" value="Genomic_DNA"/>
</dbReference>
<dbReference type="GO" id="GO:0009986">
    <property type="term" value="C:cell surface"/>
    <property type="evidence" value="ECO:0007669"/>
    <property type="project" value="TreeGrafter"/>
</dbReference>
<evidence type="ECO:0000313" key="14">
    <source>
        <dbReference type="EMBL" id="POY72409.1"/>
    </source>
</evidence>
<keyword evidence="5 10" id="KW-0378">Hydrolase</keyword>
<keyword evidence="15" id="KW-1185">Reference proteome</keyword>
<keyword evidence="12" id="KW-1133">Transmembrane helix</keyword>
<feature type="region of interest" description="Disordered" evidence="11">
    <location>
        <begin position="1"/>
        <end position="43"/>
    </location>
</feature>
<dbReference type="Pfam" id="PF00150">
    <property type="entry name" value="Cellulase"/>
    <property type="match status" value="1"/>
</dbReference>
<evidence type="ECO:0000256" key="11">
    <source>
        <dbReference type="SAM" id="MobiDB-lite"/>
    </source>
</evidence>
<comment type="similarity">
    <text evidence="2 10">Belongs to the glycosyl hydrolase 5 (cellulase A) family.</text>
</comment>
<accession>A0A2S5B6L4</accession>
<sequence length="582" mass="63032">MSAMYKLDQNDSALYPPTGSSTHLAPENQDRMSGQRSSFATSRVGRKRRSPWVWVAAAVAAVIVILAAVLGGVLGSRATSGDNKNNSVGAKVNAGAASGASTTGTASAASTSLPAGASKVAITDLPAWNWGQNKSIGMCLGNTYILEKWMAPDWFNATVNAVQPGAGATAMDEWSFMEILGQERGRAALLEHFETWATEDDIETMFQYGINHLRIPTGFWAWIPTIEGEPYLNDTSLYQAQIERVLGYLYDRNMYAIIDCHGLPGSQNGEQSSGHLTTEPSWFGGNASTETPNQIRSDQMVVAITEWLAKTPYRSVVTGIEVINEPRPYTPDQIVQLKNYYERSYATIQKSAWPVATFLHNGYTNLTFWQDFAAAHATQPPSMVMVDHPYPGNFPPQNDSSNILSQICTAADRYLNYPIPICIDEWSLYTGVKDQAFEKQFYEQQLVTWAWSAGGMYWSWKLETSQQDLAAGLDYSQYSFVTLLKNNSATIDKPSAFGQNGTTSMGAAEAYLSALAAQISPNCGTAPSNVAPYATGSVSAWTAEQSARSSAAGQTLTATVTTSTAASATATARAKRAVPMRA</sequence>
<keyword evidence="3" id="KW-0964">Secreted</keyword>
<evidence type="ECO:0000256" key="8">
    <source>
        <dbReference type="ARBA" id="ARBA00036824"/>
    </source>
</evidence>
<evidence type="ECO:0000256" key="3">
    <source>
        <dbReference type="ARBA" id="ARBA00022525"/>
    </source>
</evidence>
<dbReference type="SUPFAM" id="SSF51445">
    <property type="entry name" value="(Trans)glycosidases"/>
    <property type="match status" value="1"/>
</dbReference>
<reference evidence="14 15" key="1">
    <citation type="journal article" date="2018" name="Front. Microbiol.">
        <title>Prospects for Fungal Bioremediation of Acidic Radioactive Waste Sites: Characterization and Genome Sequence of Rhodotorula taiwanensis MD1149.</title>
        <authorList>
            <person name="Tkavc R."/>
            <person name="Matrosova V.Y."/>
            <person name="Grichenko O.E."/>
            <person name="Gostincar C."/>
            <person name="Volpe R.P."/>
            <person name="Klimenkova P."/>
            <person name="Gaidamakova E.K."/>
            <person name="Zhou C.E."/>
            <person name="Stewart B.J."/>
            <person name="Lyman M.G."/>
            <person name="Malfatti S.A."/>
            <person name="Rubinfeld B."/>
            <person name="Courtot M."/>
            <person name="Singh J."/>
            <person name="Dalgard C.L."/>
            <person name="Hamilton T."/>
            <person name="Frey K.G."/>
            <person name="Gunde-Cimerman N."/>
            <person name="Dugan L."/>
            <person name="Daly M.J."/>
        </authorList>
    </citation>
    <scope>NUCLEOTIDE SEQUENCE [LARGE SCALE GENOMIC DNA]</scope>
    <source>
        <strain evidence="14 15">MD1149</strain>
    </source>
</reference>
<dbReference type="EC" id="3.2.1.58" evidence="9"/>
<dbReference type="AlphaFoldDB" id="A0A2S5B6L4"/>
<evidence type="ECO:0000259" key="13">
    <source>
        <dbReference type="Pfam" id="PF00150"/>
    </source>
</evidence>
<evidence type="ECO:0000313" key="15">
    <source>
        <dbReference type="Proteomes" id="UP000237144"/>
    </source>
</evidence>
<evidence type="ECO:0000256" key="5">
    <source>
        <dbReference type="ARBA" id="ARBA00022801"/>
    </source>
</evidence>
<dbReference type="InterPro" id="IPR017853">
    <property type="entry name" value="GH"/>
</dbReference>
<keyword evidence="12" id="KW-0812">Transmembrane</keyword>
<dbReference type="InterPro" id="IPR050386">
    <property type="entry name" value="Glycosyl_hydrolase_5"/>
</dbReference>
<dbReference type="GO" id="GO:0009251">
    <property type="term" value="P:glucan catabolic process"/>
    <property type="evidence" value="ECO:0007669"/>
    <property type="project" value="TreeGrafter"/>
</dbReference>
<evidence type="ECO:0000256" key="7">
    <source>
        <dbReference type="ARBA" id="ARBA00023316"/>
    </source>
</evidence>
<keyword evidence="6 10" id="KW-0326">Glycosidase</keyword>
<comment type="subcellular location">
    <subcellularLocation>
        <location evidence="1">Secreted</location>
    </subcellularLocation>
</comment>
<feature type="transmembrane region" description="Helical" evidence="12">
    <location>
        <begin position="52"/>
        <end position="74"/>
    </location>
</feature>
<keyword evidence="7" id="KW-0961">Cell wall biogenesis/degradation</keyword>
<dbReference type="PANTHER" id="PTHR31297">
    <property type="entry name" value="GLUCAN ENDO-1,6-BETA-GLUCOSIDASE B"/>
    <property type="match status" value="1"/>
</dbReference>
<protein>
    <recommendedName>
        <fullName evidence="9">glucan 1,3-beta-glucosidase</fullName>
        <ecNumber evidence="9">3.2.1.58</ecNumber>
    </recommendedName>
</protein>
<evidence type="ECO:0000256" key="2">
    <source>
        <dbReference type="ARBA" id="ARBA00005641"/>
    </source>
</evidence>
<dbReference type="Gene3D" id="3.20.20.80">
    <property type="entry name" value="Glycosidases"/>
    <property type="match status" value="1"/>
</dbReference>
<comment type="caution">
    <text evidence="14">The sequence shown here is derived from an EMBL/GenBank/DDBJ whole genome shotgun (WGS) entry which is preliminary data.</text>
</comment>
<dbReference type="STRING" id="741276.A0A2S5B6L4"/>
<keyword evidence="12" id="KW-0472">Membrane</keyword>
<evidence type="ECO:0000256" key="4">
    <source>
        <dbReference type="ARBA" id="ARBA00022729"/>
    </source>
</evidence>
<dbReference type="Proteomes" id="UP000237144">
    <property type="component" value="Unassembled WGS sequence"/>
</dbReference>
<evidence type="ECO:0000256" key="10">
    <source>
        <dbReference type="RuleBase" id="RU361153"/>
    </source>
</evidence>
<proteinExistence type="inferred from homology"/>
<gene>
    <name evidence="14" type="ORF">BMF94_4566</name>
</gene>
<evidence type="ECO:0000256" key="9">
    <source>
        <dbReference type="ARBA" id="ARBA00038929"/>
    </source>
</evidence>
<comment type="catalytic activity">
    <reaction evidence="8">
        <text>Successive hydrolysis of beta-D-glucose units from the non-reducing ends of (1-&gt;3)-beta-D-glucans, releasing alpha-glucose.</text>
        <dbReference type="EC" id="3.2.1.58"/>
    </reaction>
</comment>
<dbReference type="InterPro" id="IPR001547">
    <property type="entry name" value="Glyco_hydro_5"/>
</dbReference>
<feature type="compositionally biased region" description="Polar residues" evidence="11">
    <location>
        <begin position="31"/>
        <end position="41"/>
    </location>
</feature>
<dbReference type="GO" id="GO:0005576">
    <property type="term" value="C:extracellular region"/>
    <property type="evidence" value="ECO:0007669"/>
    <property type="project" value="UniProtKB-SubCell"/>
</dbReference>
<evidence type="ECO:0000256" key="12">
    <source>
        <dbReference type="SAM" id="Phobius"/>
    </source>
</evidence>